<sequence length="112" mass="12706">MSDLERNDNEPKLKYENLDDDCEVGLQKMRIDPRRSPTDEDRCLSPAVLLHLIYIVQKVVSHVACVTLESDSLPETPNMPRAVRKKILMESKGYFSYACENGRSNAICATFA</sequence>
<dbReference type="Proteomes" id="UP000024635">
    <property type="component" value="Unassembled WGS sequence"/>
</dbReference>
<accession>A0A016WTX9</accession>
<dbReference type="EMBL" id="JARK01000098">
    <property type="protein sequence ID" value="EYC43284.1"/>
    <property type="molecule type" value="Genomic_DNA"/>
</dbReference>
<reference evidence="2" key="1">
    <citation type="journal article" date="2015" name="Nat. Genet.">
        <title>The genome and transcriptome of the zoonotic hookworm Ancylostoma ceylanicum identify infection-specific gene families.</title>
        <authorList>
            <person name="Schwarz E.M."/>
            <person name="Hu Y."/>
            <person name="Antoshechkin I."/>
            <person name="Miller M.M."/>
            <person name="Sternberg P.W."/>
            <person name="Aroian R.V."/>
        </authorList>
    </citation>
    <scope>NUCLEOTIDE SEQUENCE</scope>
    <source>
        <strain evidence="2">HY135</strain>
    </source>
</reference>
<keyword evidence="2" id="KW-1185">Reference proteome</keyword>
<name>A0A016WTX9_9BILA</name>
<organism evidence="1 2">
    <name type="scientific">Ancylostoma ceylanicum</name>
    <dbReference type="NCBI Taxonomy" id="53326"/>
    <lineage>
        <taxon>Eukaryota</taxon>
        <taxon>Metazoa</taxon>
        <taxon>Ecdysozoa</taxon>
        <taxon>Nematoda</taxon>
        <taxon>Chromadorea</taxon>
        <taxon>Rhabditida</taxon>
        <taxon>Rhabditina</taxon>
        <taxon>Rhabditomorpha</taxon>
        <taxon>Strongyloidea</taxon>
        <taxon>Ancylostomatidae</taxon>
        <taxon>Ancylostomatinae</taxon>
        <taxon>Ancylostoma</taxon>
    </lineage>
</organism>
<proteinExistence type="predicted"/>
<evidence type="ECO:0000313" key="2">
    <source>
        <dbReference type="Proteomes" id="UP000024635"/>
    </source>
</evidence>
<gene>
    <name evidence="1" type="primary">Acey_s0498.g2533</name>
    <name evidence="1" type="ORF">Y032_0498g2533</name>
</gene>
<comment type="caution">
    <text evidence="1">The sequence shown here is derived from an EMBL/GenBank/DDBJ whole genome shotgun (WGS) entry which is preliminary data.</text>
</comment>
<evidence type="ECO:0000313" key="1">
    <source>
        <dbReference type="EMBL" id="EYC43284.1"/>
    </source>
</evidence>
<protein>
    <submittedName>
        <fullName evidence="1">Uncharacterized protein</fullName>
    </submittedName>
</protein>
<dbReference type="AlphaFoldDB" id="A0A016WTX9"/>